<feature type="coiled-coil region" evidence="1">
    <location>
        <begin position="185"/>
        <end position="226"/>
    </location>
</feature>
<dbReference type="PANTHER" id="PTHR33488">
    <property type="entry name" value="ZGC:162509"/>
    <property type="match status" value="1"/>
</dbReference>
<keyword evidence="3" id="KW-1185">Reference proteome</keyword>
<reference evidence="3" key="1">
    <citation type="journal article" date="2006" name="Science">
        <title>Ancient noncoding elements conserved in the human genome.</title>
        <authorList>
            <person name="Venkatesh B."/>
            <person name="Kirkness E.F."/>
            <person name="Loh Y.H."/>
            <person name="Halpern A.L."/>
            <person name="Lee A.P."/>
            <person name="Johnson J."/>
            <person name="Dandona N."/>
            <person name="Viswanathan L.D."/>
            <person name="Tay A."/>
            <person name="Venter J.C."/>
            <person name="Strausberg R.L."/>
            <person name="Brenner S."/>
        </authorList>
    </citation>
    <scope>NUCLEOTIDE SEQUENCE [LARGE SCALE GENOMIC DNA]</scope>
</reference>
<reference evidence="3" key="3">
    <citation type="journal article" date="2014" name="Nature">
        <title>Elephant shark genome provides unique insights into gnathostome evolution.</title>
        <authorList>
            <consortium name="International Elephant Shark Genome Sequencing Consortium"/>
            <person name="Venkatesh B."/>
            <person name="Lee A.P."/>
            <person name="Ravi V."/>
            <person name="Maurya A.K."/>
            <person name="Lian M.M."/>
            <person name="Swann J.B."/>
            <person name="Ohta Y."/>
            <person name="Flajnik M.F."/>
            <person name="Sutoh Y."/>
            <person name="Kasahara M."/>
            <person name="Hoon S."/>
            <person name="Gangu V."/>
            <person name="Roy S.W."/>
            <person name="Irimia M."/>
            <person name="Korzh V."/>
            <person name="Kondrychyn I."/>
            <person name="Lim Z.W."/>
            <person name="Tay B.H."/>
            <person name="Tohari S."/>
            <person name="Kong K.W."/>
            <person name="Ho S."/>
            <person name="Lorente-Galdos B."/>
            <person name="Quilez J."/>
            <person name="Marques-Bonet T."/>
            <person name="Raney B.J."/>
            <person name="Ingham P.W."/>
            <person name="Tay A."/>
            <person name="Hillier L.W."/>
            <person name="Minx P."/>
            <person name="Boehm T."/>
            <person name="Wilson R.K."/>
            <person name="Brenner S."/>
            <person name="Warren W.C."/>
        </authorList>
    </citation>
    <scope>NUCLEOTIDE SEQUENCE [LARGE SCALE GENOMIC DNA]</scope>
</reference>
<evidence type="ECO:0000313" key="2">
    <source>
        <dbReference type="Ensembl" id="ENSCMIP00000038416.1"/>
    </source>
</evidence>
<dbReference type="PANTHER" id="PTHR33488:SF2">
    <property type="entry name" value="EARLY ENDOSOME ANTIGEN 1-LIKE"/>
    <property type="match status" value="1"/>
</dbReference>
<keyword evidence="1" id="KW-0175">Coiled coil</keyword>
<organism evidence="2 3">
    <name type="scientific">Callorhinchus milii</name>
    <name type="common">Ghost shark</name>
    <dbReference type="NCBI Taxonomy" id="7868"/>
    <lineage>
        <taxon>Eukaryota</taxon>
        <taxon>Metazoa</taxon>
        <taxon>Chordata</taxon>
        <taxon>Craniata</taxon>
        <taxon>Vertebrata</taxon>
        <taxon>Chondrichthyes</taxon>
        <taxon>Holocephali</taxon>
        <taxon>Chimaeriformes</taxon>
        <taxon>Callorhinchidae</taxon>
        <taxon>Callorhinchus</taxon>
    </lineage>
</organism>
<evidence type="ECO:0000256" key="1">
    <source>
        <dbReference type="SAM" id="Coils"/>
    </source>
</evidence>
<dbReference type="AlphaFoldDB" id="A0A4W3JG59"/>
<reference evidence="2" key="4">
    <citation type="submission" date="2025-08" db="UniProtKB">
        <authorList>
            <consortium name="Ensembl"/>
        </authorList>
    </citation>
    <scope>IDENTIFICATION</scope>
</reference>
<evidence type="ECO:0000313" key="3">
    <source>
        <dbReference type="Proteomes" id="UP000314986"/>
    </source>
</evidence>
<reference evidence="2" key="5">
    <citation type="submission" date="2025-09" db="UniProtKB">
        <authorList>
            <consortium name="Ensembl"/>
        </authorList>
    </citation>
    <scope>IDENTIFICATION</scope>
</reference>
<reference evidence="3" key="2">
    <citation type="journal article" date="2007" name="PLoS Biol.">
        <title>Survey sequencing and comparative analysis of the elephant shark (Callorhinchus milii) genome.</title>
        <authorList>
            <person name="Venkatesh B."/>
            <person name="Kirkness E.F."/>
            <person name="Loh Y.H."/>
            <person name="Halpern A.L."/>
            <person name="Lee A.P."/>
            <person name="Johnson J."/>
            <person name="Dandona N."/>
            <person name="Viswanathan L.D."/>
            <person name="Tay A."/>
            <person name="Venter J.C."/>
            <person name="Strausberg R.L."/>
            <person name="Brenner S."/>
        </authorList>
    </citation>
    <scope>NUCLEOTIDE SEQUENCE [LARGE SCALE GENOMIC DNA]</scope>
</reference>
<proteinExistence type="predicted"/>
<name>A0A4W3JG59_CALMI</name>
<protein>
    <submittedName>
        <fullName evidence="2">Uncharacterized protein</fullName>
    </submittedName>
</protein>
<sequence>MSQMSAVSQALLSLTKAEQVRRDTELVMQPHANWEQFLIPAPISIAILGQLVAITSADDFALSPEGSGRSYRFLRYPESFRACLMQLSNQGWRAFSTAHTNMEQIRLHSRSIPAHLRGVLGSLLGPDSPASRRLLPLQLSSIRAAAEQCLGLALAVQAAFSGLIDLTHELLEASVSAGSRYRQEVEAARGALAEAGRRREQMQEEQRQLEERLGRLGQEVEEAQDGYRRAVSSAPGHWGALGLHVAEASINTVSGLVSALVSTVTAEPASLAGAVASGRGLWLDSEELFRKVKEAVSLEEACAPRAAALSLCERGLAACRELEGLSNRGLGSAEQVEAAIEELYAAALKFSARSTIRTDSPVLSQTAPNLSRAAKANGEPAEPSVAQAALAQARFKMENAKAQLDSSRCRYDESFRELRVTNKELDKVLAEMSRCQVKELDFEGSLALLTRGLQALGKVREQWTKMMHFFQMVSSLIDICLNKTLQQFSDHTQVLQELPGYSHQTFLKDLIYVWRDNSGQGIKGYGAKEGNWS</sequence>
<dbReference type="GeneTree" id="ENSGT00390000008061"/>
<dbReference type="Ensembl" id="ENSCMIT00000038966.1">
    <property type="protein sequence ID" value="ENSCMIP00000038416.1"/>
    <property type="gene ID" value="ENSCMIG00000016121.1"/>
</dbReference>
<dbReference type="Proteomes" id="UP000314986">
    <property type="component" value="Unassembled WGS sequence"/>
</dbReference>
<accession>A0A4W3JG59</accession>